<dbReference type="Pfam" id="PF01142">
    <property type="entry name" value="TruD"/>
    <property type="match status" value="2"/>
</dbReference>
<evidence type="ECO:0000256" key="3">
    <source>
        <dbReference type="ARBA" id="ARBA00023235"/>
    </source>
</evidence>
<sequence>MTNSITELAYLYDKPKSHGELRSCVDDFKVFEILPFEPCGEGEHLIIHIRKTGANTLFVARQLAKYFKVKDALVSYAGLKDRNAVTEQYFGVHVPGKTQYDLSDLDIEGVQVLSYKRHNKKLKTGALIGNRFELMLRNVDDIDDIKTRWQKILSFGVPNYFGEQRFGQQGNNLTAASELFNGKKVKDKKKRGFYLSAARSFLFNQFVNERINNNQFSSPMNGDVYMLSGSRSIFSQDEIDDVIMTRLAEKDIAITAPLWGAGEVATSNQALDFEQELASNYVEFCQGLAKFGLKQERRSISLFVESGQLEVINDDIKLSFFLPAGCFATTILRELLQYTDVSQSHFEQ</sequence>
<dbReference type="Gene3D" id="3.30.2340.10">
    <property type="entry name" value="TruD, insertion domain"/>
    <property type="match status" value="1"/>
</dbReference>
<keyword evidence="3 4" id="KW-0413">Isomerase</keyword>
<dbReference type="InterPro" id="IPR011760">
    <property type="entry name" value="PsdUridine_synth_TruD_insert"/>
</dbReference>
<dbReference type="Gene3D" id="3.30.2350.20">
    <property type="entry name" value="TruD, catalytic domain"/>
    <property type="match status" value="1"/>
</dbReference>
<evidence type="ECO:0000256" key="2">
    <source>
        <dbReference type="ARBA" id="ARBA00022694"/>
    </source>
</evidence>
<organism evidence="6 7">
    <name type="scientific">Thalassotalea fonticola</name>
    <dbReference type="NCBI Taxonomy" id="3065649"/>
    <lineage>
        <taxon>Bacteria</taxon>
        <taxon>Pseudomonadati</taxon>
        <taxon>Pseudomonadota</taxon>
        <taxon>Gammaproteobacteria</taxon>
        <taxon>Alteromonadales</taxon>
        <taxon>Colwelliaceae</taxon>
        <taxon>Thalassotalea</taxon>
    </lineage>
</organism>
<protein>
    <recommendedName>
        <fullName evidence="4">tRNA pseudouridine synthase D</fullName>
        <ecNumber evidence="4">5.4.99.27</ecNumber>
    </recommendedName>
    <alternativeName>
        <fullName evidence="4">tRNA pseudouridine(13) synthase</fullName>
    </alternativeName>
    <alternativeName>
        <fullName evidence="4">tRNA pseudouridylate synthase D</fullName>
    </alternativeName>
    <alternativeName>
        <fullName evidence="4">tRNA-uridine isomerase D</fullName>
    </alternativeName>
</protein>
<dbReference type="PROSITE" id="PS50984">
    <property type="entry name" value="TRUD"/>
    <property type="match status" value="1"/>
</dbReference>
<dbReference type="InterPro" id="IPR043165">
    <property type="entry name" value="TruD_insert_sf"/>
</dbReference>
<dbReference type="HAMAP" id="MF_01082">
    <property type="entry name" value="TruD"/>
    <property type="match status" value="1"/>
</dbReference>
<dbReference type="InterPro" id="IPR042214">
    <property type="entry name" value="TruD_catalytic"/>
</dbReference>
<evidence type="ECO:0000259" key="5">
    <source>
        <dbReference type="PROSITE" id="PS50984"/>
    </source>
</evidence>
<dbReference type="InterPro" id="IPR020103">
    <property type="entry name" value="PsdUridine_synth_cat_dom_sf"/>
</dbReference>
<dbReference type="PANTHER" id="PTHR47811">
    <property type="entry name" value="TRNA PSEUDOURIDINE SYNTHASE D"/>
    <property type="match status" value="1"/>
</dbReference>
<dbReference type="PROSITE" id="PS01268">
    <property type="entry name" value="UPF0024"/>
    <property type="match status" value="1"/>
</dbReference>
<reference evidence="6 7" key="1">
    <citation type="submission" date="2023-09" db="EMBL/GenBank/DDBJ databases">
        <authorList>
            <person name="Qi X."/>
        </authorList>
    </citation>
    <scope>NUCLEOTIDE SEQUENCE [LARGE SCALE GENOMIC DNA]</scope>
    <source>
        <strain evidence="6 7">S1-1</strain>
    </source>
</reference>
<comment type="catalytic activity">
    <reaction evidence="4">
        <text>uridine(13) in tRNA = pseudouridine(13) in tRNA</text>
        <dbReference type="Rhea" id="RHEA:42540"/>
        <dbReference type="Rhea" id="RHEA-COMP:10105"/>
        <dbReference type="Rhea" id="RHEA-COMP:10106"/>
        <dbReference type="ChEBI" id="CHEBI:65314"/>
        <dbReference type="ChEBI" id="CHEBI:65315"/>
        <dbReference type="EC" id="5.4.99.27"/>
    </reaction>
</comment>
<evidence type="ECO:0000313" key="6">
    <source>
        <dbReference type="EMBL" id="WOH37348.1"/>
    </source>
</evidence>
<comment type="similarity">
    <text evidence="1 4">Belongs to the pseudouridine synthase TruD family.</text>
</comment>
<feature type="active site" description="Nucleophile" evidence="4">
    <location>
        <position position="81"/>
    </location>
</feature>
<evidence type="ECO:0000256" key="4">
    <source>
        <dbReference type="HAMAP-Rule" id="MF_01082"/>
    </source>
</evidence>
<evidence type="ECO:0000313" key="7">
    <source>
        <dbReference type="Proteomes" id="UP001301442"/>
    </source>
</evidence>
<comment type="function">
    <text evidence="4">Responsible for synthesis of pseudouridine from uracil-13 in transfer RNAs.</text>
</comment>
<dbReference type="InterPro" id="IPR001656">
    <property type="entry name" value="PsdUridine_synth_TruD"/>
</dbReference>
<name>A0ABZ0GPP9_9GAMM</name>
<dbReference type="NCBIfam" id="TIGR00094">
    <property type="entry name" value="tRNA_TruD_broad"/>
    <property type="match status" value="1"/>
</dbReference>
<proteinExistence type="inferred from homology"/>
<dbReference type="EMBL" id="CP136600">
    <property type="protein sequence ID" value="WOH37348.1"/>
    <property type="molecule type" value="Genomic_DNA"/>
</dbReference>
<dbReference type="SUPFAM" id="SSF55120">
    <property type="entry name" value="Pseudouridine synthase"/>
    <property type="match status" value="1"/>
</dbReference>
<dbReference type="RefSeq" id="WP_348396138.1">
    <property type="nucleotide sequence ID" value="NZ_CP136600.1"/>
</dbReference>
<evidence type="ECO:0000256" key="1">
    <source>
        <dbReference type="ARBA" id="ARBA00007953"/>
    </source>
</evidence>
<accession>A0ABZ0GPP9</accession>
<gene>
    <name evidence="4 6" type="primary">truD</name>
    <name evidence="6" type="ORF">RI844_18600</name>
</gene>
<dbReference type="GO" id="GO:0160150">
    <property type="term" value="F:tRNA pseudouridine(13) synthase activity"/>
    <property type="evidence" value="ECO:0007669"/>
    <property type="project" value="UniProtKB-EC"/>
</dbReference>
<feature type="domain" description="TRUD" evidence="5">
    <location>
        <begin position="156"/>
        <end position="302"/>
    </location>
</feature>
<keyword evidence="7" id="KW-1185">Reference proteome</keyword>
<dbReference type="EC" id="5.4.99.27" evidence="4"/>
<dbReference type="InterPro" id="IPR050170">
    <property type="entry name" value="TruD_pseudoU_synthase"/>
</dbReference>
<keyword evidence="2 4" id="KW-0819">tRNA processing</keyword>
<dbReference type="PANTHER" id="PTHR47811:SF1">
    <property type="entry name" value="TRNA PSEUDOURIDINE SYNTHASE D"/>
    <property type="match status" value="1"/>
</dbReference>
<dbReference type="Proteomes" id="UP001301442">
    <property type="component" value="Chromosome"/>
</dbReference>
<dbReference type="CDD" id="cd02575">
    <property type="entry name" value="PseudoU_synth_EcTruD"/>
    <property type="match status" value="1"/>
</dbReference>
<dbReference type="InterPro" id="IPR020119">
    <property type="entry name" value="PsdUridine_synth_TruD_CS"/>
</dbReference>